<evidence type="ECO:0000259" key="2">
    <source>
        <dbReference type="Pfam" id="PF00535"/>
    </source>
</evidence>
<name>A0AAX2J7F1_KINKI</name>
<dbReference type="SUPFAM" id="SSF53448">
    <property type="entry name" value="Nucleotide-diphospho-sugar transferases"/>
    <property type="match status" value="1"/>
</dbReference>
<evidence type="ECO:0000256" key="1">
    <source>
        <dbReference type="ARBA" id="ARBA00038494"/>
    </source>
</evidence>
<dbReference type="EMBL" id="LS483426">
    <property type="protein sequence ID" value="SQH25747.1"/>
    <property type="molecule type" value="Genomic_DNA"/>
</dbReference>
<dbReference type="InterPro" id="IPR001173">
    <property type="entry name" value="Glyco_trans_2-like"/>
</dbReference>
<dbReference type="KEGG" id="kki:KKKWG1_1932"/>
<feature type="domain" description="Glycosyltransferase 2-like" evidence="2">
    <location>
        <begin position="9"/>
        <end position="110"/>
    </location>
</feature>
<evidence type="ECO:0000313" key="4">
    <source>
        <dbReference type="Proteomes" id="UP000248598"/>
    </source>
</evidence>
<organism evidence="3 4">
    <name type="scientific">Kingella kingae</name>
    <dbReference type="NCBI Taxonomy" id="504"/>
    <lineage>
        <taxon>Bacteria</taxon>
        <taxon>Pseudomonadati</taxon>
        <taxon>Pseudomonadota</taxon>
        <taxon>Betaproteobacteria</taxon>
        <taxon>Neisseriales</taxon>
        <taxon>Neisseriaceae</taxon>
        <taxon>Kingella</taxon>
    </lineage>
</organism>
<evidence type="ECO:0000313" key="3">
    <source>
        <dbReference type="EMBL" id="SQH25747.1"/>
    </source>
</evidence>
<comment type="similarity">
    <text evidence="1">Belongs to the glycosyltransferase 2 family. WaaE/KdtX subfamily.</text>
</comment>
<dbReference type="InterPro" id="IPR029044">
    <property type="entry name" value="Nucleotide-diphossugar_trans"/>
</dbReference>
<dbReference type="EC" id="2.4.1.-" evidence="3"/>
<dbReference type="PANTHER" id="PTHR43630:SF2">
    <property type="entry name" value="GLYCOSYLTRANSFERASE"/>
    <property type="match status" value="1"/>
</dbReference>
<dbReference type="Proteomes" id="UP000248598">
    <property type="component" value="Chromosome 1"/>
</dbReference>
<dbReference type="AlphaFoldDB" id="A0AAX2J7F1"/>
<dbReference type="Pfam" id="PF00535">
    <property type="entry name" value="Glycos_transf_2"/>
    <property type="match status" value="1"/>
</dbReference>
<dbReference type="CDD" id="cd02511">
    <property type="entry name" value="Beta4Glucosyltransferase"/>
    <property type="match status" value="1"/>
</dbReference>
<proteinExistence type="inferred from homology"/>
<keyword evidence="3" id="KW-0328">Glycosyltransferase</keyword>
<dbReference type="GO" id="GO:0016757">
    <property type="term" value="F:glycosyltransferase activity"/>
    <property type="evidence" value="ECO:0007669"/>
    <property type="project" value="UniProtKB-KW"/>
</dbReference>
<dbReference type="RefSeq" id="WP_003787735.1">
    <property type="nucleotide sequence ID" value="NZ_CP050136.1"/>
</dbReference>
<protein>
    <submittedName>
        <fullName evidence="3">SPBc2 prophage-derived glycosyltransferase SunS</fullName>
        <ecNumber evidence="3">2.4.1.-</ecNumber>
    </submittedName>
</protein>
<dbReference type="GeneID" id="93263219"/>
<reference evidence="3 4" key="1">
    <citation type="submission" date="2018-06" db="EMBL/GenBank/DDBJ databases">
        <authorList>
            <consortium name="Pathogen Informatics"/>
            <person name="Doyle S."/>
        </authorList>
    </citation>
    <scope>NUCLEOTIDE SEQUENCE [LARGE SCALE GENOMIC DNA]</scope>
    <source>
        <strain evidence="3 4">NCTC10529</strain>
    </source>
</reference>
<dbReference type="PANTHER" id="PTHR43630">
    <property type="entry name" value="POLY-BETA-1,6-N-ACETYL-D-GLUCOSAMINE SYNTHASE"/>
    <property type="match status" value="1"/>
</dbReference>
<sequence length="260" mass="29109">MTHISSLLTVALITKNEAKHLPDCLNSVQPLGCPIVVIDSGSSDNTLAIAKQFGAQCHTFTDWQGFGVQRNRAIPFIQTPWVLWLDADERLSETTRQDLIRQLSQTPADGKTVFAINRLSVAYGREIRHCGWYPDKVVRVYPIEFAKYSDDLVHESVVVPSGTNVVDLSGDVLHYTYDSVAQYLNKSANYALLWAKQKQQQGKQASLFSAVIHALNSFVKMYVFKAGFLDGKQGFLISVLSAYSVFCKYAQLWVQNHAKC</sequence>
<dbReference type="Gene3D" id="3.90.550.10">
    <property type="entry name" value="Spore Coat Polysaccharide Biosynthesis Protein SpsA, Chain A"/>
    <property type="match status" value="1"/>
</dbReference>
<accession>A0AAX2J7F1</accession>
<gene>
    <name evidence="3" type="primary">sunS</name>
    <name evidence="3" type="ORF">NCTC10529_01960</name>
</gene>
<keyword evidence="3" id="KW-0808">Transferase</keyword>